<feature type="signal peptide" evidence="1">
    <location>
        <begin position="1"/>
        <end position="21"/>
    </location>
</feature>
<gene>
    <name evidence="2" type="ORF">Poli38472_005764</name>
</gene>
<dbReference type="EMBL" id="SPLM01000002">
    <property type="protein sequence ID" value="TMW68296.1"/>
    <property type="molecule type" value="Genomic_DNA"/>
</dbReference>
<keyword evidence="1" id="KW-0732">Signal</keyword>
<sequence length="497" mass="52904">MKLSSVVALATGAQVLLVVHGDQTFASDTMRGDPLIPKAAKVLKTMAGMQFYPTGDCINGPFVTLTPSRFEEVTASGASVLQALDLNEHDSVDWSHWTPAKSNNVLISSSASFEAVVYKVDGDVSKTAKLKLTAMVYYKDATVSSAGPTLTVPKGALKFTAEITNWPFAADTNVLELGMTVSGQRDPLIEGVTPTDLSIPKIADKTGDVSTKIVTFDSGMFLDVPLGVAMDGANKKLSVNLPTGSSKIVWTFRKFATKAVYDPVLRYVEPVTVVPFDSAKGSDGKALIATAARFKAGMATIQFCLTGDCAIGPFVELMPSRFEEVTPAGDSVLQVLNLNEDDGVRWTDMVPVSHSGSLVSSSTSFQAVVYKVDGDASKTSKLKLTATVYYKNTTLTSAGQTFTMSAGALKFTAEITNWPFAANDNVLILEMQASGLRLPVDTETRSMTAPWIDAISGDAKSKVVTFNSGILRDVPLGVVSTASSRLWMLLLEAMPIA</sequence>
<accession>A0A8K1FMI9</accession>
<evidence type="ECO:0000313" key="2">
    <source>
        <dbReference type="EMBL" id="TMW68296.1"/>
    </source>
</evidence>
<organism evidence="2 3">
    <name type="scientific">Pythium oligandrum</name>
    <name type="common">Mycoparasitic fungus</name>
    <dbReference type="NCBI Taxonomy" id="41045"/>
    <lineage>
        <taxon>Eukaryota</taxon>
        <taxon>Sar</taxon>
        <taxon>Stramenopiles</taxon>
        <taxon>Oomycota</taxon>
        <taxon>Peronosporomycetes</taxon>
        <taxon>Pythiales</taxon>
        <taxon>Pythiaceae</taxon>
        <taxon>Pythium</taxon>
    </lineage>
</organism>
<name>A0A8K1FMI9_PYTOL</name>
<evidence type="ECO:0000313" key="3">
    <source>
        <dbReference type="Proteomes" id="UP000794436"/>
    </source>
</evidence>
<comment type="caution">
    <text evidence="2">The sequence shown here is derived from an EMBL/GenBank/DDBJ whole genome shotgun (WGS) entry which is preliminary data.</text>
</comment>
<feature type="chain" id="PRO_5035426067" evidence="1">
    <location>
        <begin position="22"/>
        <end position="497"/>
    </location>
</feature>
<evidence type="ECO:0000256" key="1">
    <source>
        <dbReference type="SAM" id="SignalP"/>
    </source>
</evidence>
<dbReference type="OrthoDB" id="167659at2759"/>
<protein>
    <submittedName>
        <fullName evidence="2">Uncharacterized protein</fullName>
    </submittedName>
</protein>
<dbReference type="Proteomes" id="UP000794436">
    <property type="component" value="Unassembled WGS sequence"/>
</dbReference>
<dbReference type="PANTHER" id="PTHR31378">
    <property type="entry name" value="EGF-LIKE DOMAIN-CONTAINING PROTEIN-RELATED-RELATED"/>
    <property type="match status" value="1"/>
</dbReference>
<proteinExistence type="predicted"/>
<reference evidence="2" key="1">
    <citation type="submission" date="2019-03" db="EMBL/GenBank/DDBJ databases">
        <title>Long read genome sequence of the mycoparasitic Pythium oligandrum ATCC 38472 isolated from sugarbeet rhizosphere.</title>
        <authorList>
            <person name="Gaulin E."/>
        </authorList>
    </citation>
    <scope>NUCLEOTIDE SEQUENCE</scope>
    <source>
        <strain evidence="2">ATCC 38472_TT</strain>
    </source>
</reference>
<keyword evidence="3" id="KW-1185">Reference proteome</keyword>
<dbReference type="AlphaFoldDB" id="A0A8K1FMI9"/>